<reference evidence="2 3" key="1">
    <citation type="submission" date="2020-12" db="EMBL/GenBank/DDBJ databases">
        <title>Enhanced detection system for hospital associated transmission using whole genome sequencing surveillance.</title>
        <authorList>
            <person name="Harrison L.H."/>
            <person name="Van Tyne D."/>
            <person name="Marsh J.W."/>
            <person name="Griffith M.P."/>
            <person name="Snyder D.J."/>
            <person name="Cooper V.S."/>
            <person name="Mustapha M."/>
        </authorList>
    </citation>
    <scope>NUCLEOTIDE SEQUENCE [LARGE SCALE GENOMIC DNA]</scope>
    <source>
        <strain evidence="2 3">SER00238</strain>
    </source>
</reference>
<dbReference type="SUPFAM" id="SSF55729">
    <property type="entry name" value="Acyl-CoA N-acyltransferases (Nat)"/>
    <property type="match status" value="1"/>
</dbReference>
<accession>A0ABS0TZ68</accession>
<sequence length="169" mass="17707">MTFIIRHEESGDICAIEALTAAAFLAEEHSSHTEQFIVNALRHAGALTLSLVAEQDGILIGHAALSPVTVSDGAPGWYGLAPVSVLPTHQNQGIGSQLIRQLLAELQESGGAGCVVLGNPGYYGRFGFRTQAGLTLPGIPAEYFQVLPFGGGRLPQGTVAFHPAFDATE</sequence>
<dbReference type="Gene3D" id="3.40.630.30">
    <property type="match status" value="1"/>
</dbReference>
<keyword evidence="3" id="KW-1185">Reference proteome</keyword>
<feature type="domain" description="N-acetyltransferase" evidence="1">
    <location>
        <begin position="3"/>
        <end position="148"/>
    </location>
</feature>
<dbReference type="EMBL" id="JAEHSL010000059">
    <property type="protein sequence ID" value="MBI6183666.1"/>
    <property type="molecule type" value="Genomic_DNA"/>
</dbReference>
<dbReference type="InterPro" id="IPR016181">
    <property type="entry name" value="Acyl_CoA_acyltransferase"/>
</dbReference>
<gene>
    <name evidence="2" type="ORF">JEQ07_25185</name>
</gene>
<evidence type="ECO:0000313" key="2">
    <source>
        <dbReference type="EMBL" id="MBI6183666.1"/>
    </source>
</evidence>
<evidence type="ECO:0000313" key="3">
    <source>
        <dbReference type="Proteomes" id="UP000639004"/>
    </source>
</evidence>
<dbReference type="RefSeq" id="WP_198642761.1">
    <property type="nucleotide sequence ID" value="NZ_JAEHSL010000059.1"/>
</dbReference>
<dbReference type="Pfam" id="PF00583">
    <property type="entry name" value="Acetyltransf_1"/>
    <property type="match status" value="1"/>
</dbReference>
<dbReference type="Proteomes" id="UP000639004">
    <property type="component" value="Unassembled WGS sequence"/>
</dbReference>
<dbReference type="PROSITE" id="PS51186">
    <property type="entry name" value="GNAT"/>
    <property type="match status" value="1"/>
</dbReference>
<organism evidence="2 3">
    <name type="scientific">Serratia proteamaculans</name>
    <dbReference type="NCBI Taxonomy" id="28151"/>
    <lineage>
        <taxon>Bacteria</taxon>
        <taxon>Pseudomonadati</taxon>
        <taxon>Pseudomonadota</taxon>
        <taxon>Gammaproteobacteria</taxon>
        <taxon>Enterobacterales</taxon>
        <taxon>Yersiniaceae</taxon>
        <taxon>Serratia</taxon>
    </lineage>
</organism>
<dbReference type="InterPro" id="IPR000182">
    <property type="entry name" value="GNAT_dom"/>
</dbReference>
<dbReference type="CDD" id="cd04301">
    <property type="entry name" value="NAT_SF"/>
    <property type="match status" value="1"/>
</dbReference>
<protein>
    <submittedName>
        <fullName evidence="2">N-acetyltransferase</fullName>
    </submittedName>
</protein>
<name>A0ABS0TZ68_SERPR</name>
<proteinExistence type="predicted"/>
<comment type="caution">
    <text evidence="2">The sequence shown here is derived from an EMBL/GenBank/DDBJ whole genome shotgun (WGS) entry which is preliminary data.</text>
</comment>
<evidence type="ECO:0000259" key="1">
    <source>
        <dbReference type="PROSITE" id="PS51186"/>
    </source>
</evidence>